<dbReference type="CDD" id="cd00009">
    <property type="entry name" value="AAA"/>
    <property type="match status" value="1"/>
</dbReference>
<evidence type="ECO:0000313" key="3">
    <source>
        <dbReference type="EMBL" id="MBU3856496.1"/>
    </source>
</evidence>
<dbReference type="PANTHER" id="PTHR32204:SF0">
    <property type="entry name" value="ATPASE RAVA"/>
    <property type="match status" value="1"/>
</dbReference>
<dbReference type="InterPro" id="IPR027417">
    <property type="entry name" value="P-loop_NTPase"/>
</dbReference>
<dbReference type="Proteomes" id="UP000784286">
    <property type="component" value="Unassembled WGS sequence"/>
</dbReference>
<dbReference type="InterPro" id="IPR041538">
    <property type="entry name" value="RavA-like_AAA_lid"/>
</dbReference>
<dbReference type="SUPFAM" id="SSF52540">
    <property type="entry name" value="P-loop containing nucleoside triphosphate hydrolases"/>
    <property type="match status" value="1"/>
</dbReference>
<dbReference type="Gene3D" id="3.40.50.300">
    <property type="entry name" value="P-loop containing nucleotide triphosphate hydrolases"/>
    <property type="match status" value="1"/>
</dbReference>
<dbReference type="InterPro" id="IPR050513">
    <property type="entry name" value="RavA_ATPases"/>
</dbReference>
<feature type="compositionally biased region" description="Basic and acidic residues" evidence="1">
    <location>
        <begin position="521"/>
        <end position="533"/>
    </location>
</feature>
<comment type="caution">
    <text evidence="3">The sequence shown here is derived from an EMBL/GenBank/DDBJ whole genome shotgun (WGS) entry which is preliminary data.</text>
</comment>
<dbReference type="SMART" id="SM00382">
    <property type="entry name" value="AAA"/>
    <property type="match status" value="1"/>
</dbReference>
<gene>
    <name evidence="3" type="ORF">H9928_08080</name>
</gene>
<accession>A0A948TN43</accession>
<dbReference type="Pfam" id="PF17868">
    <property type="entry name" value="AAA_lid_8"/>
    <property type="match status" value="1"/>
</dbReference>
<organism evidence="3 4">
    <name type="scientific">Candidatus Phocaeicola excrementipullorum</name>
    <dbReference type="NCBI Taxonomy" id="2838731"/>
    <lineage>
        <taxon>Bacteria</taxon>
        <taxon>Pseudomonadati</taxon>
        <taxon>Bacteroidota</taxon>
        <taxon>Bacteroidia</taxon>
        <taxon>Bacteroidales</taxon>
        <taxon>Bacteroidaceae</taxon>
        <taxon>Phocaeicola</taxon>
    </lineage>
</organism>
<reference evidence="3" key="1">
    <citation type="journal article" date="2021" name="PeerJ">
        <title>Extensive microbial diversity within the chicken gut microbiome revealed by metagenomics and culture.</title>
        <authorList>
            <person name="Gilroy R."/>
            <person name="Ravi A."/>
            <person name="Getino M."/>
            <person name="Pursley I."/>
            <person name="Horton D.L."/>
            <person name="Alikhan N.F."/>
            <person name="Baker D."/>
            <person name="Gharbi K."/>
            <person name="Hall N."/>
            <person name="Watson M."/>
            <person name="Adriaenssens E.M."/>
            <person name="Foster-Nyarko E."/>
            <person name="Jarju S."/>
            <person name="Secka A."/>
            <person name="Antonio M."/>
            <person name="Oren A."/>
            <person name="Chaudhuri R.R."/>
            <person name="La Ragione R."/>
            <person name="Hildebrand F."/>
            <person name="Pallen M.J."/>
        </authorList>
    </citation>
    <scope>NUCLEOTIDE SEQUENCE</scope>
    <source>
        <strain evidence="3">8470</strain>
    </source>
</reference>
<protein>
    <submittedName>
        <fullName evidence="3">AAA family ATPase</fullName>
    </submittedName>
</protein>
<feature type="region of interest" description="Disordered" evidence="1">
    <location>
        <begin position="521"/>
        <end position="542"/>
    </location>
</feature>
<dbReference type="AlphaFoldDB" id="A0A948TN43"/>
<sequence>METLRVRVRQLLEVLNERVYGKEHVIALSFLSAMAGESIFLFGPPGVAKSMVARRLKLAFRHGAAFEYLMSRFSTPDEIFGPVSISRLKDLDKYERVTEGYLPTADVVFLDEIWKAGPAIQNALLTVINEKVYRNGNNLLRIPLKGLIAASNELPAQGQGLEALYDRFLIRLLVGGVEDVSDFDRMVLSSDESEPVVPEDLPVDREEYAEWQRRISEIKVHYSVLEVIHLLREQIEEYNGRIENDASGVPYLYVSDRRWKKLVRLMRASAFLNGSDTVRLSDCLLLAHCLWGEPDQIDWAAEAVMASVRKSMEGYMLNLASVGRELENLKSELASVSGLNESRDPALQLVDNFYYQIEKARIPGRLLLFADDYQNLNDRGKLFYMHKDKYKTNCYILKKYDPSMRNKVPQSKIYSLRRGCRSVLVNDYEYPLLCVPGGDAVPVSGGISEKAVEEKFIHLDRMLSNVEGGCRDLLDAEQQYCQEHLFLSAKEKEKMVRMLQAQQGAAGRYRNEFEELKHAYRKENQEYPSERPEGGLFGASSR</sequence>
<name>A0A948TN43_9BACT</name>
<dbReference type="EMBL" id="JAHLFJ010000075">
    <property type="protein sequence ID" value="MBU3856496.1"/>
    <property type="molecule type" value="Genomic_DNA"/>
</dbReference>
<evidence type="ECO:0000259" key="2">
    <source>
        <dbReference type="SMART" id="SM00382"/>
    </source>
</evidence>
<reference evidence="3" key="2">
    <citation type="submission" date="2021-04" db="EMBL/GenBank/DDBJ databases">
        <authorList>
            <person name="Gilroy R."/>
        </authorList>
    </citation>
    <scope>NUCLEOTIDE SEQUENCE</scope>
    <source>
        <strain evidence="3">8470</strain>
    </source>
</reference>
<evidence type="ECO:0000313" key="4">
    <source>
        <dbReference type="Proteomes" id="UP000784286"/>
    </source>
</evidence>
<dbReference type="InterPro" id="IPR045427">
    <property type="entry name" value="MoxR"/>
</dbReference>
<proteinExistence type="predicted"/>
<dbReference type="InterPro" id="IPR003593">
    <property type="entry name" value="AAA+_ATPase"/>
</dbReference>
<dbReference type="PANTHER" id="PTHR32204">
    <property type="entry name" value="ATPASE RAVA"/>
    <property type="match status" value="1"/>
</dbReference>
<feature type="domain" description="AAA+ ATPase" evidence="2">
    <location>
        <begin position="35"/>
        <end position="178"/>
    </location>
</feature>
<evidence type="ECO:0000256" key="1">
    <source>
        <dbReference type="SAM" id="MobiDB-lite"/>
    </source>
</evidence>
<dbReference type="Pfam" id="PF20030">
    <property type="entry name" value="bpMoxR"/>
    <property type="match status" value="1"/>
</dbReference>